<dbReference type="Pfam" id="PF01095">
    <property type="entry name" value="Pectinesterase"/>
    <property type="match status" value="1"/>
</dbReference>
<dbReference type="SUPFAM" id="SSF51126">
    <property type="entry name" value="Pectin lyase-like"/>
    <property type="match status" value="1"/>
</dbReference>
<evidence type="ECO:0000313" key="13">
    <source>
        <dbReference type="Proteomes" id="UP000636800"/>
    </source>
</evidence>
<dbReference type="EMBL" id="JADCNL010000011">
    <property type="protein sequence ID" value="KAG0460465.1"/>
    <property type="molecule type" value="Genomic_DNA"/>
</dbReference>
<evidence type="ECO:0000313" key="12">
    <source>
        <dbReference type="EMBL" id="KAG0461884.1"/>
    </source>
</evidence>
<comment type="caution">
    <text evidence="12">The sequence shown here is derived from an EMBL/GenBank/DDBJ whole genome shotgun (WGS) entry which is preliminary data.</text>
</comment>
<keyword evidence="6" id="KW-0325">Glycoprotein</keyword>
<dbReference type="GO" id="GO:0045490">
    <property type="term" value="P:pectin catabolic process"/>
    <property type="evidence" value="ECO:0007669"/>
    <property type="project" value="UniProtKB-UniPathway"/>
</dbReference>
<dbReference type="Proteomes" id="UP000636800">
    <property type="component" value="Chromosome 11"/>
</dbReference>
<evidence type="ECO:0000256" key="6">
    <source>
        <dbReference type="ARBA" id="ARBA00023180"/>
    </source>
</evidence>
<dbReference type="EMBL" id="JADCNM010000011">
    <property type="protein sequence ID" value="KAG0461884.1"/>
    <property type="molecule type" value="Genomic_DNA"/>
</dbReference>
<protein>
    <recommendedName>
        <fullName evidence="3">pectinesterase</fullName>
        <ecNumber evidence="3">3.1.1.11</ecNumber>
    </recommendedName>
</protein>
<keyword evidence="13" id="KW-1185">Reference proteome</keyword>
<evidence type="ECO:0000256" key="4">
    <source>
        <dbReference type="ARBA" id="ARBA00022801"/>
    </source>
</evidence>
<evidence type="ECO:0000256" key="3">
    <source>
        <dbReference type="ARBA" id="ARBA00013229"/>
    </source>
</evidence>
<organism evidence="12 14">
    <name type="scientific">Vanilla planifolia</name>
    <name type="common">Vanilla</name>
    <dbReference type="NCBI Taxonomy" id="51239"/>
    <lineage>
        <taxon>Eukaryota</taxon>
        <taxon>Viridiplantae</taxon>
        <taxon>Streptophyta</taxon>
        <taxon>Embryophyta</taxon>
        <taxon>Tracheophyta</taxon>
        <taxon>Spermatophyta</taxon>
        <taxon>Magnoliopsida</taxon>
        <taxon>Liliopsida</taxon>
        <taxon>Asparagales</taxon>
        <taxon>Orchidaceae</taxon>
        <taxon>Vanilloideae</taxon>
        <taxon>Vanilleae</taxon>
        <taxon>Vanilla</taxon>
    </lineage>
</organism>
<proteinExistence type="inferred from homology"/>
<keyword evidence="5" id="KW-0063">Aspartyl esterase</keyword>
<feature type="domain" description="Pectinesterase catalytic" evidence="10">
    <location>
        <begin position="94"/>
        <end position="383"/>
    </location>
</feature>
<dbReference type="InterPro" id="IPR012334">
    <property type="entry name" value="Pectin_lyas_fold"/>
</dbReference>
<evidence type="ECO:0000313" key="14">
    <source>
        <dbReference type="Proteomes" id="UP000639772"/>
    </source>
</evidence>
<dbReference type="OrthoDB" id="2019149at2759"/>
<comment type="function">
    <text evidence="8">Acts in the modification of cell walls via demethylesterification of cell wall pectin.</text>
</comment>
<dbReference type="InterPro" id="IPR000070">
    <property type="entry name" value="Pectinesterase_cat"/>
</dbReference>
<dbReference type="FunFam" id="2.160.20.10:FF:000013">
    <property type="entry name" value="Pectinesterase"/>
    <property type="match status" value="1"/>
</dbReference>
<evidence type="ECO:0000256" key="2">
    <source>
        <dbReference type="ARBA" id="ARBA00008891"/>
    </source>
</evidence>
<keyword evidence="9" id="KW-1133">Transmembrane helix</keyword>
<dbReference type="Gene3D" id="2.160.20.10">
    <property type="entry name" value="Single-stranded right-handed beta-helix, Pectin lyase-like"/>
    <property type="match status" value="1"/>
</dbReference>
<evidence type="ECO:0000256" key="9">
    <source>
        <dbReference type="SAM" id="Phobius"/>
    </source>
</evidence>
<evidence type="ECO:0000259" key="10">
    <source>
        <dbReference type="Pfam" id="PF01095"/>
    </source>
</evidence>
<sequence>MKGITKNLLLASALSIAGISILIPLYFRPPLIPVAIAKQRLGSASTIFNDLISLFQRHRHGHSHHHRGQQGDDCNESKWAPFVPTDHNLALILTVDLNGCANFTSVQKAVDAVPNNSPNRTIIIVASGVYREKVVVGPKKSNVTIQGQGYLNTSIAWNDTANSSGGTIYSSTVSIFAFNFVSRNISFKNTAPPPSHRIVGEQAVALRISGDQAAFYSCGFYGEQDTLLDEKGRHYFHDCFIEGSIDFICGNGQSLYEDCTINSIAEEGRGVSGCVTAQKREAAAERTGFSFVNCRINGTGKIWLGRPWGSHATVVFSRTHLPAAVAPEGWNDWNDPSKDGTVFFGEYGCIGPGADFTARVAYAKQLNDCEAAPFVDLSFIDGDEWVLPPRPQTKWLLYPCQLPFHTKRVKDVL</sequence>
<name>A0A835PXY8_VANPL</name>
<dbReference type="Proteomes" id="UP000639772">
    <property type="component" value="Chromosome 11"/>
</dbReference>
<accession>A0A835PXY8</accession>
<comment type="pathway">
    <text evidence="1">Glycan metabolism; pectin degradation; 2-dehydro-3-deoxy-D-gluconate from pectin: step 1/5.</text>
</comment>
<evidence type="ECO:0000256" key="7">
    <source>
        <dbReference type="ARBA" id="ARBA00047928"/>
    </source>
</evidence>
<dbReference type="UniPathway" id="UPA00545">
    <property type="reaction ID" value="UER00823"/>
</dbReference>
<dbReference type="AlphaFoldDB" id="A0A835PXY8"/>
<reference evidence="13 14" key="1">
    <citation type="journal article" date="2020" name="Nat. Food">
        <title>A phased Vanilla planifolia genome enables genetic improvement of flavour and production.</title>
        <authorList>
            <person name="Hasing T."/>
            <person name="Tang H."/>
            <person name="Brym M."/>
            <person name="Khazi F."/>
            <person name="Huang T."/>
            <person name="Chambers A.H."/>
        </authorList>
    </citation>
    <scope>NUCLEOTIDE SEQUENCE [LARGE SCALE GENOMIC DNA]</scope>
    <source>
        <tissue evidence="12">Leaf</tissue>
    </source>
</reference>
<dbReference type="GO" id="GO:0042545">
    <property type="term" value="P:cell wall modification"/>
    <property type="evidence" value="ECO:0007669"/>
    <property type="project" value="InterPro"/>
</dbReference>
<dbReference type="GO" id="GO:0030599">
    <property type="term" value="F:pectinesterase activity"/>
    <property type="evidence" value="ECO:0007669"/>
    <property type="project" value="UniProtKB-EC"/>
</dbReference>
<dbReference type="PANTHER" id="PTHR31321">
    <property type="entry name" value="ACYL-COA THIOESTER HYDROLASE YBHC-RELATED"/>
    <property type="match status" value="1"/>
</dbReference>
<evidence type="ECO:0000256" key="5">
    <source>
        <dbReference type="ARBA" id="ARBA00023085"/>
    </source>
</evidence>
<dbReference type="EC" id="3.1.1.11" evidence="3"/>
<comment type="catalytic activity">
    <reaction evidence="7">
        <text>[(1-&gt;4)-alpha-D-galacturonosyl methyl ester](n) + n H2O = [(1-&gt;4)-alpha-D-galacturonosyl](n) + n methanol + n H(+)</text>
        <dbReference type="Rhea" id="RHEA:22380"/>
        <dbReference type="Rhea" id="RHEA-COMP:14570"/>
        <dbReference type="Rhea" id="RHEA-COMP:14573"/>
        <dbReference type="ChEBI" id="CHEBI:15377"/>
        <dbReference type="ChEBI" id="CHEBI:15378"/>
        <dbReference type="ChEBI" id="CHEBI:17790"/>
        <dbReference type="ChEBI" id="CHEBI:140522"/>
        <dbReference type="ChEBI" id="CHEBI:140523"/>
        <dbReference type="EC" id="3.1.1.11"/>
    </reaction>
</comment>
<keyword evidence="9" id="KW-0472">Membrane</keyword>
<keyword evidence="4" id="KW-0378">Hydrolase</keyword>
<gene>
    <name evidence="12" type="ORF">HPP92_020360</name>
    <name evidence="11" type="ORF">HPP92_020762</name>
</gene>
<evidence type="ECO:0000256" key="1">
    <source>
        <dbReference type="ARBA" id="ARBA00005184"/>
    </source>
</evidence>
<dbReference type="InterPro" id="IPR011050">
    <property type="entry name" value="Pectin_lyase_fold/virulence"/>
</dbReference>
<evidence type="ECO:0000313" key="11">
    <source>
        <dbReference type="EMBL" id="KAG0460465.1"/>
    </source>
</evidence>
<comment type="similarity">
    <text evidence="2">Belongs to the pectinesterase family.</text>
</comment>
<keyword evidence="9" id="KW-0812">Transmembrane</keyword>
<dbReference type="PANTHER" id="PTHR31321:SF73">
    <property type="entry name" value="PECTINESTERASE 14-RELATED"/>
    <property type="match status" value="1"/>
</dbReference>
<evidence type="ECO:0000256" key="8">
    <source>
        <dbReference type="ARBA" id="ARBA00057335"/>
    </source>
</evidence>
<feature type="transmembrane region" description="Helical" evidence="9">
    <location>
        <begin position="7"/>
        <end position="27"/>
    </location>
</feature>